<gene>
    <name evidence="2" type="ORF">RSSM_01483</name>
</gene>
<dbReference type="InterPro" id="IPR013342">
    <property type="entry name" value="Mandelate_racemase_C"/>
</dbReference>
<dbReference type="Gene3D" id="3.30.390.10">
    <property type="entry name" value="Enolase-like, N-terminal domain"/>
    <property type="match status" value="1"/>
</dbReference>
<dbReference type="InterPro" id="IPR034593">
    <property type="entry name" value="DgoD-like"/>
</dbReference>
<dbReference type="SUPFAM" id="SSF51604">
    <property type="entry name" value="Enolase C-terminal domain-like"/>
    <property type="match status" value="1"/>
</dbReference>
<accession>M5UM34</accession>
<dbReference type="InterPro" id="IPR029017">
    <property type="entry name" value="Enolase-like_N"/>
</dbReference>
<name>M5UM34_9BACT</name>
<protein>
    <submittedName>
        <fullName evidence="2">Mandelate racemase/muconate lactonizing protein</fullName>
    </submittedName>
</protein>
<comment type="caution">
    <text evidence="2">The sequence shown here is derived from an EMBL/GenBank/DDBJ whole genome shotgun (WGS) entry which is preliminary data.</text>
</comment>
<dbReference type="PANTHER" id="PTHR48080">
    <property type="entry name" value="D-GALACTONATE DEHYDRATASE-RELATED"/>
    <property type="match status" value="1"/>
</dbReference>
<evidence type="ECO:0000313" key="3">
    <source>
        <dbReference type="Proteomes" id="UP000011885"/>
    </source>
</evidence>
<dbReference type="SMART" id="SM00922">
    <property type="entry name" value="MR_MLE"/>
    <property type="match status" value="1"/>
</dbReference>
<evidence type="ECO:0000259" key="1">
    <source>
        <dbReference type="SMART" id="SM00922"/>
    </source>
</evidence>
<keyword evidence="3" id="KW-1185">Reference proteome</keyword>
<dbReference type="PATRIC" id="fig|1263870.3.peg.1590"/>
<dbReference type="AlphaFoldDB" id="M5UM34"/>
<dbReference type="InterPro" id="IPR029065">
    <property type="entry name" value="Enolase_C-like"/>
</dbReference>
<feature type="domain" description="Mandelate racemase/muconate lactonizing enzyme C-terminal" evidence="1">
    <location>
        <begin position="92"/>
        <end position="191"/>
    </location>
</feature>
<dbReference type="Gene3D" id="3.20.20.120">
    <property type="entry name" value="Enolase-like C-terminal domain"/>
    <property type="match status" value="1"/>
</dbReference>
<organism evidence="2 3">
    <name type="scientific">Rhodopirellula sallentina SM41</name>
    <dbReference type="NCBI Taxonomy" id="1263870"/>
    <lineage>
        <taxon>Bacteria</taxon>
        <taxon>Pseudomonadati</taxon>
        <taxon>Planctomycetota</taxon>
        <taxon>Planctomycetia</taxon>
        <taxon>Pirellulales</taxon>
        <taxon>Pirellulaceae</taxon>
        <taxon>Rhodopirellula</taxon>
    </lineage>
</organism>
<sequence length="317" mass="35819">MGWGIAPGNAQQNQRLIDAVVGKPLNELFNVGVGILDGVPQRFDFALHDLAGISLDQPVYKLLGTKGKKANTVYSGMIYLDELEPVDNPAGFDKVIENCQWDIDYGYRQLKVKIGRSGRWYPHDEGLRADIAIVNRIHEMFADQGVVILVDANDVYSFQDTIDFLHGIKDVPLYWLEEPFVEERKKCKQLRQWMDSNGFEKTLYADGEREPNLKLCSELYKQGSLDVCLHDINSYGFTKWRKLMPKLIETKTVVSPHAWGSRFKTQYCAHLAAGLGNFCTIEGVTCESEDVDFGDYSIKDGKLHVSDKPGFGMKLLV</sequence>
<dbReference type="EMBL" id="ANOH01000113">
    <property type="protein sequence ID" value="EMI57073.1"/>
    <property type="molecule type" value="Genomic_DNA"/>
</dbReference>
<dbReference type="InterPro" id="IPR036849">
    <property type="entry name" value="Enolase-like_C_sf"/>
</dbReference>
<reference evidence="2 3" key="1">
    <citation type="journal article" date="2013" name="Mar. Genomics">
        <title>Expression of sulfatases in Rhodopirellula baltica and the diversity of sulfatases in the genus Rhodopirellula.</title>
        <authorList>
            <person name="Wegner C.E."/>
            <person name="Richter-Heitmann T."/>
            <person name="Klindworth A."/>
            <person name="Klockow C."/>
            <person name="Richter M."/>
            <person name="Achstetter T."/>
            <person name="Glockner F.O."/>
            <person name="Harder J."/>
        </authorList>
    </citation>
    <scope>NUCLEOTIDE SEQUENCE [LARGE SCALE GENOMIC DNA]</scope>
    <source>
        <strain evidence="2 3">SM41</strain>
    </source>
</reference>
<evidence type="ECO:0000313" key="2">
    <source>
        <dbReference type="EMBL" id="EMI57073.1"/>
    </source>
</evidence>
<dbReference type="SFLD" id="SFLDS00001">
    <property type="entry name" value="Enolase"/>
    <property type="match status" value="1"/>
</dbReference>
<dbReference type="Proteomes" id="UP000011885">
    <property type="component" value="Unassembled WGS sequence"/>
</dbReference>
<dbReference type="Pfam" id="PF13378">
    <property type="entry name" value="MR_MLE_C"/>
    <property type="match status" value="1"/>
</dbReference>
<proteinExistence type="predicted"/>